<gene>
    <name evidence="1" type="ORF">E5329_10030</name>
</gene>
<reference evidence="1" key="1">
    <citation type="submission" date="2019-04" db="EMBL/GenBank/DDBJ databases">
        <title>Microbes associate with the intestines of laboratory mice.</title>
        <authorList>
            <person name="Navarre W."/>
            <person name="Wong E."/>
            <person name="Huang K."/>
            <person name="Tropini C."/>
            <person name="Ng K."/>
            <person name="Yu B."/>
        </authorList>
    </citation>
    <scope>NUCLEOTIDE SEQUENCE</scope>
    <source>
        <strain evidence="1">NM01_1-7b</strain>
    </source>
</reference>
<sequence>MFIIAGLGNPSSQYEKTRHNVGFDVIDLLADQYNIRVTEKKHKALCGTGIIEGQKVLLAKPQTFMNLSGESIGAILHFYKLEPQTNLIVIYDDISLPPGKLRIRKKGSAGGHNGIKSIISHAGTQEFLRIKIGVGEKPQGWDLADYVLGRFSKEDRELAEEAFGKACEAAALMVKGETDRAMNQFN</sequence>
<accession>A0AC61RX75</accession>
<keyword evidence="1" id="KW-0378">Hydrolase</keyword>
<comment type="caution">
    <text evidence="1">The sequence shown here is derived from an EMBL/GenBank/DDBJ whole genome shotgun (WGS) entry which is preliminary data.</text>
</comment>
<organism evidence="1 2">
    <name type="scientific">Petralouisia muris</name>
    <dbReference type="NCBI Taxonomy" id="3032872"/>
    <lineage>
        <taxon>Bacteria</taxon>
        <taxon>Bacillati</taxon>
        <taxon>Bacillota</taxon>
        <taxon>Clostridia</taxon>
        <taxon>Lachnospirales</taxon>
        <taxon>Lachnospiraceae</taxon>
        <taxon>Petralouisia</taxon>
    </lineage>
</organism>
<dbReference type="EC" id="3.1.1.29" evidence="1"/>
<proteinExistence type="predicted"/>
<evidence type="ECO:0000313" key="1">
    <source>
        <dbReference type="EMBL" id="TGY96410.1"/>
    </source>
</evidence>
<evidence type="ECO:0000313" key="2">
    <source>
        <dbReference type="Proteomes" id="UP000304953"/>
    </source>
</evidence>
<dbReference type="Proteomes" id="UP000304953">
    <property type="component" value="Unassembled WGS sequence"/>
</dbReference>
<keyword evidence="2" id="KW-1185">Reference proteome</keyword>
<protein>
    <submittedName>
        <fullName evidence="1">Aminoacyl-tRNA hydrolase</fullName>
        <ecNumber evidence="1">3.1.1.29</ecNumber>
    </submittedName>
</protein>
<dbReference type="EMBL" id="SRYA01000017">
    <property type="protein sequence ID" value="TGY96410.1"/>
    <property type="molecule type" value="Genomic_DNA"/>
</dbReference>
<name>A0AC61RX75_9FIRM</name>